<feature type="chain" id="PRO_5031259178" description="Trigger factor C-terminal domain-containing protein" evidence="2">
    <location>
        <begin position="18"/>
        <end position="318"/>
    </location>
</feature>
<evidence type="ECO:0000256" key="1">
    <source>
        <dbReference type="SAM" id="MobiDB-lite"/>
    </source>
</evidence>
<name>A0A7S1A5X3_NOCSC</name>
<gene>
    <name evidence="3" type="ORF">NSCI0253_LOCUS18024</name>
</gene>
<keyword evidence="2" id="KW-0732">Signal</keyword>
<feature type="region of interest" description="Disordered" evidence="1">
    <location>
        <begin position="240"/>
        <end position="318"/>
    </location>
</feature>
<sequence>MLHRSFWCLACLVVVHSARITNDLDEEDDFGIQEISHLETEEPEHPSFYLNILVLSTPDAITDQKVAEMKGGPIMKKLAVHMVHRKVTKGFIAGKVAEMIPSMLPEKLSDMGIDAEADEVFRRGAFTVVRMTILKANLTKLLTMQGAEGRAAKLDTAMGWGRSVARWFGAEETLDDAVNGALNRKVATKMCEKLGEVLPEKLAEKGIDLNVTALLEADEAKHFFNFLKILDADTAATERSRAADGASNQHWRPGQKMRERNAKRRDTDTSDMKDEFANAEDAELGADTLEQEGTETTVKTYSGPGHRIRNALAKRRDQ</sequence>
<feature type="signal peptide" evidence="2">
    <location>
        <begin position="1"/>
        <end position="17"/>
    </location>
</feature>
<dbReference type="AlphaFoldDB" id="A0A7S1A5X3"/>
<evidence type="ECO:0008006" key="4">
    <source>
        <dbReference type="Google" id="ProtNLM"/>
    </source>
</evidence>
<protein>
    <recommendedName>
        <fullName evidence="4">Trigger factor C-terminal domain-containing protein</fullName>
    </recommendedName>
</protein>
<proteinExistence type="predicted"/>
<feature type="compositionally biased region" description="Basic residues" evidence="1">
    <location>
        <begin position="306"/>
        <end position="318"/>
    </location>
</feature>
<reference evidence="3" key="1">
    <citation type="submission" date="2021-01" db="EMBL/GenBank/DDBJ databases">
        <authorList>
            <person name="Corre E."/>
            <person name="Pelletier E."/>
            <person name="Niang G."/>
            <person name="Scheremetjew M."/>
            <person name="Finn R."/>
            <person name="Kale V."/>
            <person name="Holt S."/>
            <person name="Cochrane G."/>
            <person name="Meng A."/>
            <person name="Brown T."/>
            <person name="Cohen L."/>
        </authorList>
    </citation>
    <scope>NUCLEOTIDE SEQUENCE</scope>
</reference>
<evidence type="ECO:0000313" key="3">
    <source>
        <dbReference type="EMBL" id="CAD8843674.1"/>
    </source>
</evidence>
<dbReference type="EMBL" id="HBFQ01025449">
    <property type="protein sequence ID" value="CAD8843674.1"/>
    <property type="molecule type" value="Transcribed_RNA"/>
</dbReference>
<organism evidence="3">
    <name type="scientific">Noctiluca scintillans</name>
    <name type="common">Sea sparkle</name>
    <name type="synonym">Red tide dinoflagellate</name>
    <dbReference type="NCBI Taxonomy" id="2966"/>
    <lineage>
        <taxon>Eukaryota</taxon>
        <taxon>Sar</taxon>
        <taxon>Alveolata</taxon>
        <taxon>Dinophyceae</taxon>
        <taxon>Noctilucales</taxon>
        <taxon>Noctilucaceae</taxon>
        <taxon>Noctiluca</taxon>
    </lineage>
</organism>
<feature type="compositionally biased region" description="Basic and acidic residues" evidence="1">
    <location>
        <begin position="256"/>
        <end position="276"/>
    </location>
</feature>
<accession>A0A7S1A5X3</accession>
<evidence type="ECO:0000256" key="2">
    <source>
        <dbReference type="SAM" id="SignalP"/>
    </source>
</evidence>
<feature type="compositionally biased region" description="Acidic residues" evidence="1">
    <location>
        <begin position="277"/>
        <end position="293"/>
    </location>
</feature>